<evidence type="ECO:0000313" key="3">
    <source>
        <dbReference type="EMBL" id="CAB4178638.1"/>
    </source>
</evidence>
<sequence length="55" mass="6564">MSDEKLKKQLEWAETIDALIQECAEIKAIQMTKELIEENDLLRQLYIEISKIKER</sequence>
<dbReference type="EMBL" id="LR796969">
    <property type="protein sequence ID" value="CAB4178638.1"/>
    <property type="molecule type" value="Genomic_DNA"/>
</dbReference>
<dbReference type="EMBL" id="LR796779">
    <property type="protein sequence ID" value="CAB4166711.1"/>
    <property type="molecule type" value="Genomic_DNA"/>
</dbReference>
<evidence type="ECO:0000313" key="1">
    <source>
        <dbReference type="EMBL" id="CAB4166711.1"/>
    </source>
</evidence>
<evidence type="ECO:0000313" key="4">
    <source>
        <dbReference type="EMBL" id="CAB4219466.1"/>
    </source>
</evidence>
<accession>A0A6J5Q119</accession>
<dbReference type="EMBL" id="LR797482">
    <property type="protein sequence ID" value="CAB4219466.1"/>
    <property type="molecule type" value="Genomic_DNA"/>
</dbReference>
<gene>
    <name evidence="3" type="ORF">UFOVP1019_39</name>
    <name evidence="4" type="ORF">UFOVP1618_13</name>
    <name evidence="1" type="ORF">UFOVP846_47</name>
    <name evidence="2" type="ORF">UFOVP940_41</name>
</gene>
<organism evidence="2">
    <name type="scientific">uncultured Caudovirales phage</name>
    <dbReference type="NCBI Taxonomy" id="2100421"/>
    <lineage>
        <taxon>Viruses</taxon>
        <taxon>Duplodnaviria</taxon>
        <taxon>Heunggongvirae</taxon>
        <taxon>Uroviricota</taxon>
        <taxon>Caudoviricetes</taxon>
        <taxon>Peduoviridae</taxon>
        <taxon>Maltschvirus</taxon>
        <taxon>Maltschvirus maltsch</taxon>
    </lineage>
</organism>
<proteinExistence type="predicted"/>
<protein>
    <submittedName>
        <fullName evidence="2">Uncharacterized protein</fullName>
    </submittedName>
</protein>
<dbReference type="EMBL" id="LR796891">
    <property type="protein sequence ID" value="CAB4173244.1"/>
    <property type="molecule type" value="Genomic_DNA"/>
</dbReference>
<name>A0A6J5Q119_9CAUD</name>
<reference evidence="2" key="1">
    <citation type="submission" date="2020-05" db="EMBL/GenBank/DDBJ databases">
        <authorList>
            <person name="Chiriac C."/>
            <person name="Salcher M."/>
            <person name="Ghai R."/>
            <person name="Kavagutti S V."/>
        </authorList>
    </citation>
    <scope>NUCLEOTIDE SEQUENCE</scope>
</reference>
<evidence type="ECO:0000313" key="2">
    <source>
        <dbReference type="EMBL" id="CAB4173244.1"/>
    </source>
</evidence>